<evidence type="ECO:0000313" key="2">
    <source>
        <dbReference type="Proteomes" id="UP001500936"/>
    </source>
</evidence>
<gene>
    <name evidence="1" type="ORF">GCM10023187_02110</name>
</gene>
<dbReference type="RefSeq" id="WP_345263055.1">
    <property type="nucleotide sequence ID" value="NZ_BAABHB010000001.1"/>
</dbReference>
<protein>
    <recommendedName>
        <fullName evidence="3">Type VI secretion system baseplate subunit TssK</fullName>
    </recommendedName>
</protein>
<organism evidence="1 2">
    <name type="scientific">Nibrella viscosa</name>
    <dbReference type="NCBI Taxonomy" id="1084524"/>
    <lineage>
        <taxon>Bacteria</taxon>
        <taxon>Pseudomonadati</taxon>
        <taxon>Bacteroidota</taxon>
        <taxon>Cytophagia</taxon>
        <taxon>Cytophagales</taxon>
        <taxon>Spirosomataceae</taxon>
        <taxon>Nibrella</taxon>
    </lineage>
</organism>
<evidence type="ECO:0000313" key="1">
    <source>
        <dbReference type="EMBL" id="GAA4395346.1"/>
    </source>
</evidence>
<name>A0ABP8JSG4_9BACT</name>
<keyword evidence="2" id="KW-1185">Reference proteome</keyword>
<dbReference type="Proteomes" id="UP001500936">
    <property type="component" value="Unassembled WGS sequence"/>
</dbReference>
<comment type="caution">
    <text evidence="1">The sequence shown here is derived from an EMBL/GenBank/DDBJ whole genome shotgun (WGS) entry which is preliminary data.</text>
</comment>
<reference evidence="2" key="1">
    <citation type="journal article" date="2019" name="Int. J. Syst. Evol. Microbiol.">
        <title>The Global Catalogue of Microorganisms (GCM) 10K type strain sequencing project: providing services to taxonomists for standard genome sequencing and annotation.</title>
        <authorList>
            <consortium name="The Broad Institute Genomics Platform"/>
            <consortium name="The Broad Institute Genome Sequencing Center for Infectious Disease"/>
            <person name="Wu L."/>
            <person name="Ma J."/>
        </authorList>
    </citation>
    <scope>NUCLEOTIDE SEQUENCE [LARGE SCALE GENOMIC DNA]</scope>
    <source>
        <strain evidence="2">JCM 17925</strain>
    </source>
</reference>
<evidence type="ECO:0008006" key="3">
    <source>
        <dbReference type="Google" id="ProtNLM"/>
    </source>
</evidence>
<accession>A0ABP8JSG4</accession>
<sequence length="384" mass="43942">MTLPELTHYPVNWVDGMKIARRHFTEWENFMHDQIRDSQALGLSEFRYGILPAEQALDVQIQCDVNQQIRVQLYRCQAISPNGARINLDFADALTCATSYPALAETYSLQTGNPQLLDIVLTVDPFSRIPTGEPLLQESPPRHPYTRPDYRLDVVPQGQLQSRELSYQLVIGRLRYADGEVKPVAEYLPACTSVRSLPRLYQWYQQFGRHLDMLETNAYKILQKTRDKDQKNVLLTSTQLLAERLAFSLADFSTRFSWTVPYEPPIHMAELLLRPVQIVRAVLTMLSGREREEFVGYISEWADLTPGAFESQLNAALQLPYNHTELATLLAGIDAFYQVLTTVLYKLAQLDFIGKRKGQNVFIIENEVNPAPVEKPRSRWSPLG</sequence>
<proteinExistence type="predicted"/>
<dbReference type="EMBL" id="BAABHB010000001">
    <property type="protein sequence ID" value="GAA4395346.1"/>
    <property type="molecule type" value="Genomic_DNA"/>
</dbReference>